<dbReference type="Pfam" id="PF12796">
    <property type="entry name" value="Ank_2"/>
    <property type="match status" value="1"/>
</dbReference>
<keyword evidence="5" id="KW-1185">Reference proteome</keyword>
<evidence type="ECO:0000256" key="1">
    <source>
        <dbReference type="ARBA" id="ARBA00022737"/>
    </source>
</evidence>
<dbReference type="InterPro" id="IPR051165">
    <property type="entry name" value="Multifunctional_ANK_Repeat"/>
</dbReference>
<accession>A0A8S1KS25</accession>
<dbReference type="PROSITE" id="PS50088">
    <property type="entry name" value="ANK_REPEAT"/>
    <property type="match status" value="2"/>
</dbReference>
<evidence type="ECO:0008006" key="6">
    <source>
        <dbReference type="Google" id="ProtNLM"/>
    </source>
</evidence>
<dbReference type="EMBL" id="CAJJDM010000023">
    <property type="protein sequence ID" value="CAD8057201.1"/>
    <property type="molecule type" value="Genomic_DNA"/>
</dbReference>
<keyword evidence="1" id="KW-0677">Repeat</keyword>
<evidence type="ECO:0000313" key="5">
    <source>
        <dbReference type="Proteomes" id="UP000688137"/>
    </source>
</evidence>
<evidence type="ECO:0000256" key="2">
    <source>
        <dbReference type="ARBA" id="ARBA00023043"/>
    </source>
</evidence>
<dbReference type="OMA" id="FQFFEGI"/>
<evidence type="ECO:0000256" key="3">
    <source>
        <dbReference type="PROSITE-ProRule" id="PRU00023"/>
    </source>
</evidence>
<dbReference type="SMART" id="SM00248">
    <property type="entry name" value="ANK"/>
    <property type="match status" value="2"/>
</dbReference>
<dbReference type="Proteomes" id="UP000688137">
    <property type="component" value="Unassembled WGS sequence"/>
</dbReference>
<dbReference type="PANTHER" id="PTHR24123:SF33">
    <property type="entry name" value="PROTEIN HOS4"/>
    <property type="match status" value="1"/>
</dbReference>
<protein>
    <recommendedName>
        <fullName evidence="6">Ankyrin repeat protein</fullName>
    </recommendedName>
</protein>
<reference evidence="4" key="1">
    <citation type="submission" date="2021-01" db="EMBL/GenBank/DDBJ databases">
        <authorList>
            <consortium name="Genoscope - CEA"/>
            <person name="William W."/>
        </authorList>
    </citation>
    <scope>NUCLEOTIDE SEQUENCE</scope>
</reference>
<sequence>MSKLNYVFKPLFIDTFEYNYMDGKTEKSFTIKKKLETKNGKGKMQQSEPLAQFKNDTIKQSNNRAQTSRWLRQSSFAKNSTINSNTPLNNGIRKIESRMEDDIIISNSRNTSEKRNINVPQLNYVDFNISLMNGERSNSFSKALKLINKDNLLMRKKKKSVQNSKTVSTQENEITQYEQLENQHPKEMMEKIGKMFAINDRYSPIRKQSRVRETFTRNLKFLDQSFQESTSPDKKLKSVIQIYFDKKKAYQEEQNKQQEITITQLSEQTKSNKNNTRMRISTTFLKQFKHQIEEESKQKQIKSQNNIQQQSFKSSQIKDKVKKKQNAIFSIQVRLILKKLFNQIVNCVRKMKLMKLTIKEIFQNGIIQKKAYEREGSFQFFEGIEDDNLQLINFMLIKCRYYAFDINEEGKTPLHLSSNKGFSLITERLLQYGAYVDSIDQDGKTPLYYAIQSEQINIVFLLLYSKANPWSINNCKYQSSNPDIMHLIKISRKIHLILLLTKYSDRDRQWQESRKKLLN</sequence>
<feature type="repeat" description="ANK" evidence="3">
    <location>
        <begin position="442"/>
        <end position="474"/>
    </location>
</feature>
<organism evidence="4 5">
    <name type="scientific">Paramecium primaurelia</name>
    <dbReference type="NCBI Taxonomy" id="5886"/>
    <lineage>
        <taxon>Eukaryota</taxon>
        <taxon>Sar</taxon>
        <taxon>Alveolata</taxon>
        <taxon>Ciliophora</taxon>
        <taxon>Intramacronucleata</taxon>
        <taxon>Oligohymenophorea</taxon>
        <taxon>Peniculida</taxon>
        <taxon>Parameciidae</taxon>
        <taxon>Paramecium</taxon>
    </lineage>
</organism>
<dbReference type="InterPro" id="IPR002110">
    <property type="entry name" value="Ankyrin_rpt"/>
</dbReference>
<comment type="caution">
    <text evidence="4">The sequence shown here is derived from an EMBL/GenBank/DDBJ whole genome shotgun (WGS) entry which is preliminary data.</text>
</comment>
<feature type="repeat" description="ANK" evidence="3">
    <location>
        <begin position="409"/>
        <end position="441"/>
    </location>
</feature>
<dbReference type="AlphaFoldDB" id="A0A8S1KS25"/>
<keyword evidence="2 3" id="KW-0040">ANK repeat</keyword>
<gene>
    <name evidence="4" type="ORF">PPRIM_AZ9-3.1.T0250322</name>
</gene>
<dbReference type="PANTHER" id="PTHR24123">
    <property type="entry name" value="ANKYRIN REPEAT-CONTAINING"/>
    <property type="match status" value="1"/>
</dbReference>
<name>A0A8S1KS25_PARPR</name>
<evidence type="ECO:0000313" key="4">
    <source>
        <dbReference type="EMBL" id="CAD8057201.1"/>
    </source>
</evidence>
<dbReference type="PROSITE" id="PS50297">
    <property type="entry name" value="ANK_REP_REGION"/>
    <property type="match status" value="2"/>
</dbReference>
<proteinExistence type="predicted"/>